<feature type="transmembrane region" description="Helical" evidence="1">
    <location>
        <begin position="543"/>
        <end position="562"/>
    </location>
</feature>
<dbReference type="SUPFAM" id="SSF82866">
    <property type="entry name" value="Multidrug efflux transporter AcrB transmembrane domain"/>
    <property type="match status" value="2"/>
</dbReference>
<dbReference type="OrthoDB" id="8270at2"/>
<dbReference type="PANTHER" id="PTHR32063:SF4">
    <property type="entry name" value="SLR6043 PROTEIN"/>
    <property type="match status" value="1"/>
</dbReference>
<dbReference type="AlphaFoldDB" id="A0A540V8K9"/>
<keyword evidence="1" id="KW-0472">Membrane</keyword>
<protein>
    <submittedName>
        <fullName evidence="2">Efflux RND transporter permease subunit</fullName>
    </submittedName>
</protein>
<dbReference type="GO" id="GO:0005886">
    <property type="term" value="C:plasma membrane"/>
    <property type="evidence" value="ECO:0007669"/>
    <property type="project" value="TreeGrafter"/>
</dbReference>
<dbReference type="Proteomes" id="UP000317371">
    <property type="component" value="Unassembled WGS sequence"/>
</dbReference>
<feature type="transmembrane region" description="Helical" evidence="1">
    <location>
        <begin position="374"/>
        <end position="394"/>
    </location>
</feature>
<dbReference type="InterPro" id="IPR001036">
    <property type="entry name" value="Acrflvin-R"/>
</dbReference>
<dbReference type="InParanoid" id="A0A540V8K9"/>
<evidence type="ECO:0000256" key="1">
    <source>
        <dbReference type="SAM" id="Phobius"/>
    </source>
</evidence>
<keyword evidence="3" id="KW-1185">Reference proteome</keyword>
<dbReference type="GO" id="GO:0042910">
    <property type="term" value="F:xenobiotic transmembrane transporter activity"/>
    <property type="evidence" value="ECO:0007669"/>
    <property type="project" value="TreeGrafter"/>
</dbReference>
<reference evidence="2 3" key="1">
    <citation type="submission" date="2019-06" db="EMBL/GenBank/DDBJ databases">
        <title>Genome sequence of Litorilinea aerophila BAA-2444.</title>
        <authorList>
            <person name="Maclea K.S."/>
            <person name="Maurais E.G."/>
            <person name="Iannazzi L.C."/>
        </authorList>
    </citation>
    <scope>NUCLEOTIDE SEQUENCE [LARGE SCALE GENOMIC DNA]</scope>
    <source>
        <strain evidence="2 3">ATCC BAA-2444</strain>
    </source>
</reference>
<dbReference type="Gene3D" id="3.30.70.1320">
    <property type="entry name" value="Multidrug efflux transporter AcrB pore domain like"/>
    <property type="match status" value="1"/>
</dbReference>
<name>A0A540V8K9_9CHLR</name>
<feature type="transmembrane region" description="Helical" evidence="1">
    <location>
        <begin position="400"/>
        <end position="419"/>
    </location>
</feature>
<feature type="transmembrane region" description="Helical" evidence="1">
    <location>
        <begin position="1003"/>
        <end position="1028"/>
    </location>
</feature>
<dbReference type="SUPFAM" id="SSF82714">
    <property type="entry name" value="Multidrug efflux transporter AcrB TolC docking domain, DN and DC subdomains"/>
    <property type="match status" value="1"/>
</dbReference>
<organism evidence="2 3">
    <name type="scientific">Litorilinea aerophila</name>
    <dbReference type="NCBI Taxonomy" id="1204385"/>
    <lineage>
        <taxon>Bacteria</taxon>
        <taxon>Bacillati</taxon>
        <taxon>Chloroflexota</taxon>
        <taxon>Caldilineae</taxon>
        <taxon>Caldilineales</taxon>
        <taxon>Caldilineaceae</taxon>
        <taxon>Litorilinea</taxon>
    </lineage>
</organism>
<evidence type="ECO:0000313" key="2">
    <source>
        <dbReference type="EMBL" id="TQE93109.1"/>
    </source>
</evidence>
<dbReference type="EMBL" id="VIGC01000051">
    <property type="protein sequence ID" value="TQE93109.1"/>
    <property type="molecule type" value="Genomic_DNA"/>
</dbReference>
<feature type="transmembrane region" description="Helical" evidence="1">
    <location>
        <begin position="972"/>
        <end position="991"/>
    </location>
</feature>
<accession>A0A540V8K9</accession>
<dbReference type="Gene3D" id="3.30.2090.10">
    <property type="entry name" value="Multidrug efflux transporter AcrB TolC docking domain, DN and DC subdomains"/>
    <property type="match status" value="2"/>
</dbReference>
<dbReference type="PANTHER" id="PTHR32063">
    <property type="match status" value="1"/>
</dbReference>
<keyword evidence="1" id="KW-1133">Transmembrane helix</keyword>
<dbReference type="Pfam" id="PF00873">
    <property type="entry name" value="ACR_tran"/>
    <property type="match status" value="1"/>
</dbReference>
<comment type="caution">
    <text evidence="2">The sequence shown here is derived from an EMBL/GenBank/DDBJ whole genome shotgun (WGS) entry which is preliminary data.</text>
</comment>
<feature type="transmembrane region" description="Helical" evidence="1">
    <location>
        <begin position="910"/>
        <end position="937"/>
    </location>
</feature>
<gene>
    <name evidence="2" type="ORF">FKZ61_22880</name>
</gene>
<sequence length="1043" mass="114000">MRWIVASSLKYRYLVVFLAAILMFFGIDQIRTMPVDVFPEFAPPRVEIQTPSLGLSSAEVEALVTVPLEEALAGTPGLDIMRSKSVEQLSSILLIFKPGTDLMEARQLVQERLALATPDLPTWASPPMMLPPLSSTARTLKIGISSDVYSLMDLSMITYWKIRQRLLQVPGVANVAIWGERIQMLQVQTDPNKLQEYGVPVHEVVQVTSDALDVGLIQYSDGSVVGTGGFIETPNQRISIRHVLPVITPADLANVPINQRVKADGTALRLGDVGQMVEDTWPMIGDAVVNDGPGLLLIVEKFPWANTVEVTKGVEAAIEEMRPGLAGIDIDTTIFRPATFVEVALDNLVNSLLLGAILVVIVLLLFLWDWRIAIISATIIPVTAVITLLILAQFGTTLNVMVLAGLVIAIGAVVDDAIVDVENIVRRLRQHRREGSTLPTSTIVLDSSLEVRSAIVNASVIEMTSLLPVFFMEGLSGAFFKPLAQAYVVATLVSPLVAMTVTPALILILLDNAPVRERISPIIPWLHRIYDALLSRSLKVPSLAYAATVVILGAGIVIYPLLGQELLPSFKERDFLMHWLTKPGTSHPEMVRISTLACQELRTIPGVRNCGSHIGQALLMDEVYGIYFGENWVSVDPSVDYDETLAKIQAMVDGYPGLYRDVQTYLKERIREVLTGSSHPVVIRIYGEDLDVLRAKAAEVEHELSEIPGLTDLHVEFLVDIPQLEIQVDLAKAQAYGLKPGDVRRAAAYLVAGEEAGDIHTVSRTYDVQVWSMPEYRDSLTDIYDLLIDTPDGRKVRLIEVADIQVKPIPNAINRERLARRINIEADVKGRDLGSVVADVRHALEEIDFPHGYHPELIGEYAERQAASRRILITGIIAAFVIFFLLRVSLGTWRLAAMSFLSLPMAMVGGVLAAFFFSAGVLSLGSLVGFLTILGVAARNGIMLISHYQHLEEFEGETFGLGLVIRGARERIAPIMMTALTAGLALVPLAITGNLPGHEIEHPMAIVILGGLVTSTLVNLFIVPALYLRFGGPGRHSNLQAAG</sequence>
<evidence type="ECO:0000313" key="3">
    <source>
        <dbReference type="Proteomes" id="UP000317371"/>
    </source>
</evidence>
<feature type="transmembrane region" description="Helical" evidence="1">
    <location>
        <begin position="871"/>
        <end position="890"/>
    </location>
</feature>
<proteinExistence type="predicted"/>
<feature type="transmembrane region" description="Helical" evidence="1">
    <location>
        <begin position="486"/>
        <end position="510"/>
    </location>
</feature>
<dbReference type="Gene3D" id="3.30.70.1430">
    <property type="entry name" value="Multidrug efflux transporter AcrB pore domain"/>
    <property type="match status" value="2"/>
</dbReference>
<feature type="transmembrane region" description="Helical" evidence="1">
    <location>
        <begin position="348"/>
        <end position="367"/>
    </location>
</feature>
<keyword evidence="1" id="KW-0812">Transmembrane</keyword>
<dbReference type="PRINTS" id="PR00702">
    <property type="entry name" value="ACRIFLAVINRP"/>
</dbReference>
<dbReference type="Gene3D" id="1.20.1640.10">
    <property type="entry name" value="Multidrug efflux transporter AcrB transmembrane domain"/>
    <property type="match status" value="2"/>
</dbReference>
<dbReference type="SUPFAM" id="SSF82693">
    <property type="entry name" value="Multidrug efflux transporter AcrB pore domain, PN1, PN2, PC1 and PC2 subdomains"/>
    <property type="match status" value="2"/>
</dbReference>
<dbReference type="InterPro" id="IPR027463">
    <property type="entry name" value="AcrB_DN_DC_subdom"/>
</dbReference>
<dbReference type="Gene3D" id="3.30.70.1440">
    <property type="entry name" value="Multidrug efflux transporter AcrB pore domain"/>
    <property type="match status" value="1"/>
</dbReference>